<dbReference type="PROSITE" id="PS50011">
    <property type="entry name" value="PROTEIN_KINASE_DOM"/>
    <property type="match status" value="1"/>
</dbReference>
<dbReference type="SMART" id="SM00220">
    <property type="entry name" value="S_TKc"/>
    <property type="match status" value="1"/>
</dbReference>
<evidence type="ECO:0000256" key="10">
    <source>
        <dbReference type="SAM" id="MobiDB-lite"/>
    </source>
</evidence>
<dbReference type="InterPro" id="IPR011009">
    <property type="entry name" value="Kinase-like_dom_sf"/>
</dbReference>
<gene>
    <name evidence="12" type="ORF">SI7747_11013966</name>
</gene>
<dbReference type="EMBL" id="CACRZD030000011">
    <property type="protein sequence ID" value="CAA6667572.1"/>
    <property type="molecule type" value="Genomic_DNA"/>
</dbReference>
<evidence type="ECO:0000256" key="1">
    <source>
        <dbReference type="ARBA" id="ARBA00009903"/>
    </source>
</evidence>
<protein>
    <recommendedName>
        <fullName evidence="2">non-specific serine/threonine protein kinase</fullName>
        <ecNumber evidence="2">2.7.11.1</ecNumber>
    </recommendedName>
</protein>
<evidence type="ECO:0000256" key="8">
    <source>
        <dbReference type="ARBA" id="ARBA00047899"/>
    </source>
</evidence>
<evidence type="ECO:0000313" key="13">
    <source>
        <dbReference type="Proteomes" id="UP001189122"/>
    </source>
</evidence>
<evidence type="ECO:0000256" key="5">
    <source>
        <dbReference type="ARBA" id="ARBA00022741"/>
    </source>
</evidence>
<evidence type="ECO:0000256" key="7">
    <source>
        <dbReference type="ARBA" id="ARBA00022840"/>
    </source>
</evidence>
<dbReference type="Gene3D" id="1.10.510.10">
    <property type="entry name" value="Transferase(Phosphotransferase) domain 1"/>
    <property type="match status" value="2"/>
</dbReference>
<evidence type="ECO:0000259" key="11">
    <source>
        <dbReference type="PROSITE" id="PS50011"/>
    </source>
</evidence>
<proteinExistence type="inferred from homology"/>
<keyword evidence="5" id="KW-0547">Nucleotide-binding</keyword>
<keyword evidence="7" id="KW-0067">ATP-binding</keyword>
<dbReference type="InterPro" id="IPR008271">
    <property type="entry name" value="Ser/Thr_kinase_AS"/>
</dbReference>
<dbReference type="FunFam" id="3.30.200.20:FF:000032">
    <property type="entry name" value="Serine/threonine-protein kinase D6PK-like"/>
    <property type="match status" value="1"/>
</dbReference>
<dbReference type="EMBL" id="LR743598">
    <property type="protein sequence ID" value="CAA2628323.1"/>
    <property type="molecule type" value="Genomic_DNA"/>
</dbReference>
<evidence type="ECO:0000256" key="2">
    <source>
        <dbReference type="ARBA" id="ARBA00012513"/>
    </source>
</evidence>
<dbReference type="InterPro" id="IPR000719">
    <property type="entry name" value="Prot_kinase_dom"/>
</dbReference>
<keyword evidence="3" id="KW-0723">Serine/threonine-protein kinase</keyword>
<evidence type="ECO:0000256" key="4">
    <source>
        <dbReference type="ARBA" id="ARBA00022679"/>
    </source>
</evidence>
<evidence type="ECO:0000256" key="6">
    <source>
        <dbReference type="ARBA" id="ARBA00022777"/>
    </source>
</evidence>
<dbReference type="PANTHER" id="PTHR45637">
    <property type="entry name" value="FLIPPASE KINASE 1-RELATED"/>
    <property type="match status" value="1"/>
</dbReference>
<comment type="catalytic activity">
    <reaction evidence="9">
        <text>L-seryl-[protein] + ATP = O-phospho-L-seryl-[protein] + ADP + H(+)</text>
        <dbReference type="Rhea" id="RHEA:17989"/>
        <dbReference type="Rhea" id="RHEA-COMP:9863"/>
        <dbReference type="Rhea" id="RHEA-COMP:11604"/>
        <dbReference type="ChEBI" id="CHEBI:15378"/>
        <dbReference type="ChEBI" id="CHEBI:29999"/>
        <dbReference type="ChEBI" id="CHEBI:30616"/>
        <dbReference type="ChEBI" id="CHEBI:83421"/>
        <dbReference type="ChEBI" id="CHEBI:456216"/>
        <dbReference type="EC" id="2.7.11.1"/>
    </reaction>
</comment>
<dbReference type="Gene3D" id="3.30.200.20">
    <property type="entry name" value="Phosphorylase Kinase, domain 1"/>
    <property type="match status" value="1"/>
</dbReference>
<feature type="compositionally biased region" description="Low complexity" evidence="10">
    <location>
        <begin position="1"/>
        <end position="20"/>
    </location>
</feature>
<name>A0A7I8JDV8_SPIIN</name>
<feature type="compositionally biased region" description="Low complexity" evidence="10">
    <location>
        <begin position="391"/>
        <end position="401"/>
    </location>
</feature>
<dbReference type="GO" id="GO:0004674">
    <property type="term" value="F:protein serine/threonine kinase activity"/>
    <property type="evidence" value="ECO:0007669"/>
    <property type="project" value="UniProtKB-KW"/>
</dbReference>
<evidence type="ECO:0000256" key="9">
    <source>
        <dbReference type="ARBA" id="ARBA00048679"/>
    </source>
</evidence>
<comment type="catalytic activity">
    <reaction evidence="8">
        <text>L-threonyl-[protein] + ATP = O-phospho-L-threonyl-[protein] + ADP + H(+)</text>
        <dbReference type="Rhea" id="RHEA:46608"/>
        <dbReference type="Rhea" id="RHEA-COMP:11060"/>
        <dbReference type="Rhea" id="RHEA-COMP:11605"/>
        <dbReference type="ChEBI" id="CHEBI:15378"/>
        <dbReference type="ChEBI" id="CHEBI:30013"/>
        <dbReference type="ChEBI" id="CHEBI:30616"/>
        <dbReference type="ChEBI" id="CHEBI:61977"/>
        <dbReference type="ChEBI" id="CHEBI:456216"/>
        <dbReference type="EC" id="2.7.11.1"/>
    </reaction>
</comment>
<dbReference type="Proteomes" id="UP001189122">
    <property type="component" value="Unassembled WGS sequence"/>
</dbReference>
<dbReference type="PROSITE" id="PS00108">
    <property type="entry name" value="PROTEIN_KINASE_ST"/>
    <property type="match status" value="1"/>
</dbReference>
<feature type="region of interest" description="Disordered" evidence="10">
    <location>
        <begin position="388"/>
        <end position="429"/>
    </location>
</feature>
<sequence>MGDHSSSTSVSDESSQSTSSGRGCRPHMSKDFRWIAIRETEMHQGSIGLDNFILLKRLGCGDIGTVYLAELIGTECLFALKVMDNDFLLSRKKMSRAQTEREILQILDHPFLPTLYTYFTTDNLSCLVMEYCPGGDLHVLRQRQPGRSFSEPAASPPRPGVPPHARVVYRDLKPENILVREDGHIMLSDFDLSLRCSVSPTLLRSSSSLCVGDSGRRASGTCAESSSCVDPRCLHPSWVQVSCFGPSAAASTPGGKKKVELAGGSAALPQLVAEPTEARSNSFVGTHEYLAPEIIKGDGHGSSVDWWTLGIFLYELLFGRTPSKGRGTRRPSPTPGVSLQARALIRGLLVKEPEDRLGSLRGAAEIKQHPFFQGLNWALIRCTAPLKPGHRQPQYPRPQQQSAAAGRRKAGAWSSEPTERGWSLNSSSP</sequence>
<dbReference type="AlphaFoldDB" id="A0A7I8JDV8"/>
<dbReference type="SUPFAM" id="SSF56112">
    <property type="entry name" value="Protein kinase-like (PK-like)"/>
    <property type="match status" value="1"/>
</dbReference>
<organism evidence="12">
    <name type="scientific">Spirodela intermedia</name>
    <name type="common">Intermediate duckweed</name>
    <dbReference type="NCBI Taxonomy" id="51605"/>
    <lineage>
        <taxon>Eukaryota</taxon>
        <taxon>Viridiplantae</taxon>
        <taxon>Streptophyta</taxon>
        <taxon>Embryophyta</taxon>
        <taxon>Tracheophyta</taxon>
        <taxon>Spermatophyta</taxon>
        <taxon>Magnoliopsida</taxon>
        <taxon>Liliopsida</taxon>
        <taxon>Araceae</taxon>
        <taxon>Lemnoideae</taxon>
        <taxon>Spirodela</taxon>
    </lineage>
</organism>
<evidence type="ECO:0000313" key="12">
    <source>
        <dbReference type="EMBL" id="CAA2628323.1"/>
    </source>
</evidence>
<feature type="region of interest" description="Disordered" evidence="10">
    <location>
        <begin position="1"/>
        <end position="25"/>
    </location>
</feature>
<keyword evidence="6" id="KW-0418">Kinase</keyword>
<dbReference type="GO" id="GO:0005524">
    <property type="term" value="F:ATP binding"/>
    <property type="evidence" value="ECO:0007669"/>
    <property type="project" value="UniProtKB-KW"/>
</dbReference>
<accession>A0A7I8JDV8</accession>
<feature type="domain" description="Protein kinase" evidence="11">
    <location>
        <begin position="52"/>
        <end position="372"/>
    </location>
</feature>
<comment type="similarity">
    <text evidence="1">Belongs to the protein kinase superfamily. AGC Ser/Thr protein kinase family.</text>
</comment>
<keyword evidence="4" id="KW-0808">Transferase</keyword>
<evidence type="ECO:0000256" key="3">
    <source>
        <dbReference type="ARBA" id="ARBA00022527"/>
    </source>
</evidence>
<dbReference type="Pfam" id="PF00069">
    <property type="entry name" value="Pkinase"/>
    <property type="match status" value="2"/>
</dbReference>
<reference evidence="12 13" key="1">
    <citation type="submission" date="2019-12" db="EMBL/GenBank/DDBJ databases">
        <authorList>
            <person name="Scholz U."/>
            <person name="Mascher M."/>
            <person name="Fiebig A."/>
        </authorList>
    </citation>
    <scope>NUCLEOTIDE SEQUENCE</scope>
</reference>
<keyword evidence="13" id="KW-1185">Reference proteome</keyword>
<dbReference type="EC" id="2.7.11.1" evidence="2"/>